<sequence>MDFRMAHLVTLTMFQETPVNLRFKRTVYGLSEFARGVPEPVEEGQEVSLPLWLAREVVKKGYAEVLTSALNVKQRLSKSIWLEEQSSSPQKLDELFYAELDQALKDSQINDEQRIATTQKLQDFLRIRAKKLRRLAETKSQPDFLELLTPEEKAWFERYRSLFQDWIDASWFKALSRLSLEFWLNIDGQTLD</sequence>
<dbReference type="Pfam" id="PF05916">
    <property type="entry name" value="Sld5"/>
    <property type="match status" value="1"/>
</dbReference>
<name>A0A2R6BG72_9ARCH</name>
<dbReference type="EMBL" id="NEXM01000054">
    <property type="protein sequence ID" value="PSN97595.1"/>
    <property type="molecule type" value="Genomic_DNA"/>
</dbReference>
<gene>
    <name evidence="2" type="ORF">B9Q11_03885</name>
</gene>
<dbReference type="Gene3D" id="1.20.58.2050">
    <property type="match status" value="1"/>
</dbReference>
<dbReference type="SUPFAM" id="SSF160059">
    <property type="entry name" value="PriA/YqbF domain"/>
    <property type="match status" value="1"/>
</dbReference>
<dbReference type="Proteomes" id="UP000240381">
    <property type="component" value="Unassembled WGS sequence"/>
</dbReference>
<evidence type="ECO:0000259" key="1">
    <source>
        <dbReference type="Pfam" id="PF05916"/>
    </source>
</evidence>
<proteinExistence type="predicted"/>
<comment type="caution">
    <text evidence="2">The sequence shown here is derived from an EMBL/GenBank/DDBJ whole genome shotgun (WGS) entry which is preliminary data.</text>
</comment>
<dbReference type="InterPro" id="IPR038437">
    <property type="entry name" value="GINS_Psf3_sf"/>
</dbReference>
<accession>A0A2R6BG72</accession>
<protein>
    <recommendedName>
        <fullName evidence="1">GINS subunit domain-containing protein</fullName>
    </recommendedName>
</protein>
<feature type="domain" description="GINS subunit" evidence="1">
    <location>
        <begin position="83"/>
        <end position="166"/>
    </location>
</feature>
<organism evidence="2 3">
    <name type="scientific">Candidatus Marsarchaeota G2 archaeon ECH_B_SAG-F08</name>
    <dbReference type="NCBI Taxonomy" id="1978165"/>
    <lineage>
        <taxon>Archaea</taxon>
        <taxon>Candidatus Marsarchaeota</taxon>
        <taxon>Candidatus Marsarchaeota group 2</taxon>
    </lineage>
</organism>
<evidence type="ECO:0000313" key="2">
    <source>
        <dbReference type="EMBL" id="PSN97595.1"/>
    </source>
</evidence>
<evidence type="ECO:0000313" key="3">
    <source>
        <dbReference type="Proteomes" id="UP000240381"/>
    </source>
</evidence>
<dbReference type="AlphaFoldDB" id="A0A2R6BG72"/>
<dbReference type="InterPro" id="IPR021151">
    <property type="entry name" value="GINS_A"/>
</dbReference>
<reference evidence="2 3" key="1">
    <citation type="submission" date="2017-04" db="EMBL/GenBank/DDBJ databases">
        <title>Novel microbial lineages endemic to geothermal iron-oxide mats fill important gaps in the evolutionary history of Archaea.</title>
        <authorList>
            <person name="Jay Z.J."/>
            <person name="Beam J.P."/>
            <person name="Dlakic M."/>
            <person name="Rusch D.B."/>
            <person name="Kozubal M.A."/>
            <person name="Inskeep W.P."/>
        </authorList>
    </citation>
    <scope>NUCLEOTIDE SEQUENCE [LARGE SCALE GENOMIC DNA]</scope>
    <source>
        <strain evidence="2">ECH_B_SAG-F08</strain>
    </source>
</reference>